<keyword evidence="2" id="KW-1133">Transmembrane helix</keyword>
<feature type="compositionally biased region" description="Polar residues" evidence="1">
    <location>
        <begin position="20"/>
        <end position="32"/>
    </location>
</feature>
<sequence>MATNTPLMVKQTDSPHDPIHSTTTSGDQNLAPQTDHRQKPSRPLQGGAPCGGDKLNKGAIPRSTNKKLQNNEKNAMATDKTDKSEVAAIPQTNFAIGLLVLCCFNLPFGALALYFSLRAAAAYRDGEKEKGAYRSRLSILCSLFGIMVTMVMVSSVVVYIAVNKHSSRIQRRPNPKKKKYSKLSNLLT</sequence>
<proteinExistence type="predicted"/>
<keyword evidence="4" id="KW-1185">Reference proteome</keyword>
<evidence type="ECO:0000256" key="1">
    <source>
        <dbReference type="SAM" id="MobiDB-lite"/>
    </source>
</evidence>
<feature type="region of interest" description="Disordered" evidence="1">
    <location>
        <begin position="1"/>
        <end position="79"/>
    </location>
</feature>
<comment type="caution">
    <text evidence="3">The sequence shown here is derived from an EMBL/GenBank/DDBJ whole genome shotgun (WGS) entry which is preliminary data.</text>
</comment>
<dbReference type="Proteomes" id="UP001497497">
    <property type="component" value="Unassembled WGS sequence"/>
</dbReference>
<protein>
    <submittedName>
        <fullName evidence="3">Uncharacterized protein</fullName>
    </submittedName>
</protein>
<evidence type="ECO:0000256" key="2">
    <source>
        <dbReference type="SAM" id="Phobius"/>
    </source>
</evidence>
<keyword evidence="2" id="KW-0812">Transmembrane</keyword>
<evidence type="ECO:0000313" key="4">
    <source>
        <dbReference type="Proteomes" id="UP001497497"/>
    </source>
</evidence>
<evidence type="ECO:0000313" key="3">
    <source>
        <dbReference type="EMBL" id="CAL1543614.1"/>
    </source>
</evidence>
<gene>
    <name evidence="3" type="ORF">GSLYS_00017148001</name>
</gene>
<reference evidence="3 4" key="1">
    <citation type="submission" date="2024-04" db="EMBL/GenBank/DDBJ databases">
        <authorList>
            <consortium name="Genoscope - CEA"/>
            <person name="William W."/>
        </authorList>
    </citation>
    <scope>NUCLEOTIDE SEQUENCE [LARGE SCALE GENOMIC DNA]</scope>
</reference>
<keyword evidence="2" id="KW-0472">Membrane</keyword>
<name>A0AAV2IC80_LYMST</name>
<feature type="transmembrane region" description="Helical" evidence="2">
    <location>
        <begin position="137"/>
        <end position="162"/>
    </location>
</feature>
<feature type="compositionally biased region" description="Polar residues" evidence="1">
    <location>
        <begin position="62"/>
        <end position="73"/>
    </location>
</feature>
<dbReference type="EMBL" id="CAXITT010000565">
    <property type="protein sequence ID" value="CAL1543614.1"/>
    <property type="molecule type" value="Genomic_DNA"/>
</dbReference>
<feature type="transmembrane region" description="Helical" evidence="2">
    <location>
        <begin position="94"/>
        <end position="117"/>
    </location>
</feature>
<accession>A0AAV2IC80</accession>
<dbReference type="AlphaFoldDB" id="A0AAV2IC80"/>
<organism evidence="3 4">
    <name type="scientific">Lymnaea stagnalis</name>
    <name type="common">Great pond snail</name>
    <name type="synonym">Helix stagnalis</name>
    <dbReference type="NCBI Taxonomy" id="6523"/>
    <lineage>
        <taxon>Eukaryota</taxon>
        <taxon>Metazoa</taxon>
        <taxon>Spiralia</taxon>
        <taxon>Lophotrochozoa</taxon>
        <taxon>Mollusca</taxon>
        <taxon>Gastropoda</taxon>
        <taxon>Heterobranchia</taxon>
        <taxon>Euthyneura</taxon>
        <taxon>Panpulmonata</taxon>
        <taxon>Hygrophila</taxon>
        <taxon>Lymnaeoidea</taxon>
        <taxon>Lymnaeidae</taxon>
        <taxon>Lymnaea</taxon>
    </lineage>
</organism>